<keyword evidence="1" id="KW-0997">Cell inner membrane</keyword>
<dbReference type="NCBIfam" id="TIGR00697">
    <property type="entry name" value="queuosine precursor transporter"/>
    <property type="match status" value="1"/>
</dbReference>
<feature type="transmembrane region" description="Helical" evidence="1">
    <location>
        <begin position="18"/>
        <end position="36"/>
    </location>
</feature>
<dbReference type="GO" id="GO:0005886">
    <property type="term" value="C:plasma membrane"/>
    <property type="evidence" value="ECO:0007669"/>
    <property type="project" value="UniProtKB-SubCell"/>
</dbReference>
<keyword evidence="1" id="KW-0813">Transport</keyword>
<dbReference type="OrthoDB" id="7422621at2"/>
<keyword evidence="3" id="KW-1185">Reference proteome</keyword>
<feature type="transmembrane region" description="Helical" evidence="1">
    <location>
        <begin position="146"/>
        <end position="172"/>
    </location>
</feature>
<organism evidence="2 3">
    <name type="scientific">Sandaracinobacter neustonicus</name>
    <dbReference type="NCBI Taxonomy" id="1715348"/>
    <lineage>
        <taxon>Bacteria</taxon>
        <taxon>Pseudomonadati</taxon>
        <taxon>Pseudomonadota</taxon>
        <taxon>Alphaproteobacteria</taxon>
        <taxon>Sphingomonadales</taxon>
        <taxon>Sphingosinicellaceae</taxon>
        <taxon>Sandaracinobacter</taxon>
    </lineage>
</organism>
<dbReference type="Pfam" id="PF02592">
    <property type="entry name" value="Vut_1"/>
    <property type="match status" value="1"/>
</dbReference>
<dbReference type="PANTHER" id="PTHR34300:SF2">
    <property type="entry name" value="QUEUOSINE PRECURSOR TRANSPORTER-RELATED"/>
    <property type="match status" value="1"/>
</dbReference>
<comment type="function">
    <text evidence="1">Involved in the import of queuosine (Q) precursors, required for Q precursor salvage.</text>
</comment>
<dbReference type="RefSeq" id="WP_140928623.1">
    <property type="nucleotide sequence ID" value="NZ_VFSU01000028.1"/>
</dbReference>
<comment type="similarity">
    <text evidence="1">Belongs to the vitamin uptake transporter (VUT/ECF) (TC 2.A.88) family. Q precursor transporter subfamily.</text>
</comment>
<gene>
    <name evidence="2" type="ORF">FJQ54_11835</name>
</gene>
<protein>
    <recommendedName>
        <fullName evidence="1">Probable queuosine precursor transporter</fullName>
        <shortName evidence="1">Q precursor transporter</shortName>
    </recommendedName>
</protein>
<feature type="transmembrane region" description="Helical" evidence="1">
    <location>
        <begin position="113"/>
        <end position="134"/>
    </location>
</feature>
<dbReference type="PANTHER" id="PTHR34300">
    <property type="entry name" value="QUEUOSINE PRECURSOR TRANSPORTER-RELATED"/>
    <property type="match status" value="1"/>
</dbReference>
<accession>A0A501XIJ1</accession>
<proteinExistence type="inferred from homology"/>
<keyword evidence="1" id="KW-1003">Cell membrane</keyword>
<reference evidence="2 3" key="1">
    <citation type="submission" date="2019-06" db="EMBL/GenBank/DDBJ databases">
        <authorList>
            <person name="Lee I."/>
            <person name="Jang G.I."/>
            <person name="Hwang C.Y."/>
        </authorList>
    </citation>
    <scope>NUCLEOTIDE SEQUENCE [LARGE SCALE GENOMIC DNA]</scope>
    <source>
        <strain evidence="2 3">PAMC 28131</strain>
    </source>
</reference>
<evidence type="ECO:0000313" key="2">
    <source>
        <dbReference type="EMBL" id="TPE60097.1"/>
    </source>
</evidence>
<dbReference type="AlphaFoldDB" id="A0A501XIJ1"/>
<sequence>MSDASVDTKPAKSLQQFAVLYGGLLVVAGVLGFKLIKLGPLAVPGGVFGFLLAIVVTNATAELHGRPVAQRMVLMGFVPLLVSVGLMQLVLALPPAAGWDGQAVAEQVMGSSMRLILAGIVAYGISQTLDVTIFTWMRGQPGGHMLWVRATVAAFVAQTVDTLIFVTIAFYGKFPLLPVIGGQLAAKALVWGLAIPLLYLAVAVGRRMDRN</sequence>
<keyword evidence="1" id="KW-0812">Transmembrane</keyword>
<feature type="transmembrane region" description="Helical" evidence="1">
    <location>
        <begin position="184"/>
        <end position="205"/>
    </location>
</feature>
<dbReference type="Proteomes" id="UP000319897">
    <property type="component" value="Unassembled WGS sequence"/>
</dbReference>
<dbReference type="HAMAP" id="MF_02088">
    <property type="entry name" value="Q_prec_transport"/>
    <property type="match status" value="1"/>
</dbReference>
<keyword evidence="1" id="KW-0472">Membrane</keyword>
<keyword evidence="1" id="KW-1133">Transmembrane helix</keyword>
<feature type="transmembrane region" description="Helical" evidence="1">
    <location>
        <begin position="73"/>
        <end position="93"/>
    </location>
</feature>
<name>A0A501XIJ1_9SPHN</name>
<comment type="subcellular location">
    <subcellularLocation>
        <location evidence="1">Cell inner membrane</location>
        <topology evidence="1">Multi-pass membrane protein</topology>
    </subcellularLocation>
</comment>
<dbReference type="GO" id="GO:0022857">
    <property type="term" value="F:transmembrane transporter activity"/>
    <property type="evidence" value="ECO:0007669"/>
    <property type="project" value="UniProtKB-UniRule"/>
</dbReference>
<dbReference type="EMBL" id="VFSU01000028">
    <property type="protein sequence ID" value="TPE60097.1"/>
    <property type="molecule type" value="Genomic_DNA"/>
</dbReference>
<feature type="transmembrane region" description="Helical" evidence="1">
    <location>
        <begin position="42"/>
        <end position="61"/>
    </location>
</feature>
<evidence type="ECO:0000256" key="1">
    <source>
        <dbReference type="HAMAP-Rule" id="MF_02088"/>
    </source>
</evidence>
<comment type="caution">
    <text evidence="2">The sequence shown here is derived from an EMBL/GenBank/DDBJ whole genome shotgun (WGS) entry which is preliminary data.</text>
</comment>
<dbReference type="InterPro" id="IPR003744">
    <property type="entry name" value="YhhQ"/>
</dbReference>
<evidence type="ECO:0000313" key="3">
    <source>
        <dbReference type="Proteomes" id="UP000319897"/>
    </source>
</evidence>